<keyword evidence="3" id="KW-1185">Reference proteome</keyword>
<organism evidence="2 3">
    <name type="scientific">Argiope bruennichi</name>
    <name type="common">Wasp spider</name>
    <name type="synonym">Aranea bruennichi</name>
    <dbReference type="NCBI Taxonomy" id="94029"/>
    <lineage>
        <taxon>Eukaryota</taxon>
        <taxon>Metazoa</taxon>
        <taxon>Ecdysozoa</taxon>
        <taxon>Arthropoda</taxon>
        <taxon>Chelicerata</taxon>
        <taxon>Arachnida</taxon>
        <taxon>Araneae</taxon>
        <taxon>Araneomorphae</taxon>
        <taxon>Entelegynae</taxon>
        <taxon>Araneoidea</taxon>
        <taxon>Araneidae</taxon>
        <taxon>Argiope</taxon>
    </lineage>
</organism>
<evidence type="ECO:0000313" key="3">
    <source>
        <dbReference type="Proteomes" id="UP000807504"/>
    </source>
</evidence>
<dbReference type="EMBL" id="JABXBU010002228">
    <property type="protein sequence ID" value="KAF8772027.1"/>
    <property type="molecule type" value="Genomic_DNA"/>
</dbReference>
<reference evidence="2" key="1">
    <citation type="journal article" date="2020" name="bioRxiv">
        <title>Chromosome-level reference genome of the European wasp spider Argiope bruennichi: a resource for studies on range expansion and evolutionary adaptation.</title>
        <authorList>
            <person name="Sheffer M.M."/>
            <person name="Hoppe A."/>
            <person name="Krehenwinkel H."/>
            <person name="Uhl G."/>
            <person name="Kuss A.W."/>
            <person name="Jensen L."/>
            <person name="Jensen C."/>
            <person name="Gillespie R.G."/>
            <person name="Hoff K.J."/>
            <person name="Prost S."/>
        </authorList>
    </citation>
    <scope>NUCLEOTIDE SEQUENCE</scope>
</reference>
<proteinExistence type="predicted"/>
<feature type="compositionally biased region" description="Polar residues" evidence="1">
    <location>
        <begin position="74"/>
        <end position="85"/>
    </location>
</feature>
<dbReference type="AlphaFoldDB" id="A0A8T0EH40"/>
<comment type="caution">
    <text evidence="2">The sequence shown here is derived from an EMBL/GenBank/DDBJ whole genome shotgun (WGS) entry which is preliminary data.</text>
</comment>
<name>A0A8T0EH40_ARGBR</name>
<reference evidence="2" key="2">
    <citation type="submission" date="2020-06" db="EMBL/GenBank/DDBJ databases">
        <authorList>
            <person name="Sheffer M."/>
        </authorList>
    </citation>
    <scope>NUCLEOTIDE SEQUENCE</scope>
</reference>
<evidence type="ECO:0000313" key="2">
    <source>
        <dbReference type="EMBL" id="KAF8772027.1"/>
    </source>
</evidence>
<protein>
    <submittedName>
        <fullName evidence="2">Uncharacterized protein</fullName>
    </submittedName>
</protein>
<feature type="region of interest" description="Disordered" evidence="1">
    <location>
        <begin position="16"/>
        <end position="93"/>
    </location>
</feature>
<accession>A0A8T0EH40</accession>
<feature type="compositionally biased region" description="Acidic residues" evidence="1">
    <location>
        <begin position="23"/>
        <end position="33"/>
    </location>
</feature>
<dbReference type="Proteomes" id="UP000807504">
    <property type="component" value="Unassembled WGS sequence"/>
</dbReference>
<feature type="compositionally biased region" description="Basic and acidic residues" evidence="1">
    <location>
        <begin position="56"/>
        <end position="73"/>
    </location>
</feature>
<sequence length="108" mass="12306">MGETVAVSFRNTGLHRRSSKLIEDEEDGSCDELDIGKKPSKQSNFGNPLFGKKTRKLEESEDGFKRWESHDSENSAFMSDSQAESGSGFRILEGPRRTTDRFLHFFKK</sequence>
<evidence type="ECO:0000256" key="1">
    <source>
        <dbReference type="SAM" id="MobiDB-lite"/>
    </source>
</evidence>
<gene>
    <name evidence="2" type="ORF">HNY73_019375</name>
</gene>